<dbReference type="Pfam" id="PF07313">
    <property type="entry name" value="AmiA-like"/>
    <property type="match status" value="1"/>
</dbReference>
<comment type="caution">
    <text evidence="1">The sequence shown here is derived from an EMBL/GenBank/DDBJ whole genome shotgun (WGS) entry which is preliminary data.</text>
</comment>
<dbReference type="PROSITE" id="PS51257">
    <property type="entry name" value="PROKAR_LIPOPROTEIN"/>
    <property type="match status" value="1"/>
</dbReference>
<dbReference type="RefSeq" id="WP_196714035.1">
    <property type="nucleotide sequence ID" value="NZ_CP095443.1"/>
</dbReference>
<evidence type="ECO:0000313" key="2">
    <source>
        <dbReference type="EMBL" id="MER5076670.1"/>
    </source>
</evidence>
<reference evidence="2 3" key="1">
    <citation type="submission" date="2021-04" db="EMBL/GenBank/DDBJ databases">
        <title>Determining the burden of carbapenem-resistant Enterobacterales from a tertiary public heath setting in Bangladesh: a clinical, epidemiological, and molecular study.</title>
        <authorList>
            <person name="Farzana R."/>
            <person name="Walsh T.R."/>
        </authorList>
    </citation>
    <scope>NUCLEOTIDE SEQUENCE [LARGE SCALE GENOMIC DNA]</scope>
    <source>
        <strain evidence="2">Dmpro_s316</strain>
        <strain evidence="3">dmpro_s316</strain>
    </source>
</reference>
<proteinExistence type="predicted"/>
<name>A0AAI9I1W3_PROST</name>
<dbReference type="EMBL" id="JAGSRH010000008">
    <property type="protein sequence ID" value="MER5076670.1"/>
    <property type="molecule type" value="Genomic_DNA"/>
</dbReference>
<dbReference type="InterPro" id="IPR010846">
    <property type="entry name" value="AmiA-like"/>
</dbReference>
<dbReference type="InterPro" id="IPR038765">
    <property type="entry name" value="Papain-like_cys_pep_sf"/>
</dbReference>
<sequence>MIKLPLLVVLSFSLAGCSSSEKIKIGYPILITESTKQKINDIINNDVIPNQTLSYDEKINRISATFLGTPYVANTLIGGPEQQETLVANFEGVDCFTYLDYVVALSLSNNEKSFLNSLVNTRYKDSQVTYYKRKHFFTDWYAVAPKNAIDVTATISPNSITVEKNLNIKSDGSEYIKGLGAIPRTITYIPGNMINQSVIDNIKTGDYIGVYSPISGLDVSHTGFAIKKDGQLWYRNASSLSKNNKVVDTPFLEYMSTRPGILVLRSISK</sequence>
<protein>
    <submittedName>
        <fullName evidence="1">DUF1460 domain-containing protein</fullName>
    </submittedName>
</protein>
<reference evidence="1" key="2">
    <citation type="submission" date="2024-02" db="EMBL/GenBank/DDBJ databases">
        <authorList>
            <consortium name="Clinical and Environmental Microbiology Branch: Whole genome sequencing antimicrobial resistance pathogens in the healthcare setting"/>
        </authorList>
    </citation>
    <scope>NUCLEOTIDE SEQUENCE</scope>
    <source>
        <strain evidence="1">2020GO-00142</strain>
    </source>
</reference>
<dbReference type="Gene3D" id="1.10.3670.10">
    <property type="entry name" value="Putative xylanase like domain"/>
    <property type="match status" value="1"/>
</dbReference>
<organism evidence="1">
    <name type="scientific">Providencia stuartii</name>
    <dbReference type="NCBI Taxonomy" id="588"/>
    <lineage>
        <taxon>Bacteria</taxon>
        <taxon>Pseudomonadati</taxon>
        <taxon>Pseudomonadota</taxon>
        <taxon>Gammaproteobacteria</taxon>
        <taxon>Enterobacterales</taxon>
        <taxon>Morganellaceae</taxon>
        <taxon>Providencia</taxon>
    </lineage>
</organism>
<accession>A0AAI9I1W3</accession>
<dbReference type="SUPFAM" id="SSF54001">
    <property type="entry name" value="Cysteine proteinases"/>
    <property type="match status" value="1"/>
</dbReference>
<dbReference type="Gene3D" id="2.30.260.10">
    <property type="entry name" value="putative xylanase like domain"/>
    <property type="match status" value="1"/>
</dbReference>
<evidence type="ECO:0000313" key="1">
    <source>
        <dbReference type="EMBL" id="EMP9433301.1"/>
    </source>
</evidence>
<evidence type="ECO:0000313" key="3">
    <source>
        <dbReference type="Proteomes" id="UP001495779"/>
    </source>
</evidence>
<gene>
    <name evidence="1" type="ORF">JRA39_002367</name>
    <name evidence="2" type="ORF">KDV35_07315</name>
</gene>
<dbReference type="AlphaFoldDB" id="A0AAI9I1W3"/>
<dbReference type="EMBL" id="AAZDVE040000016">
    <property type="protein sequence ID" value="EMP9433301.1"/>
    <property type="molecule type" value="Genomic_DNA"/>
</dbReference>
<dbReference type="Proteomes" id="UP001495779">
    <property type="component" value="Unassembled WGS sequence"/>
</dbReference>